<dbReference type="AlphaFoldDB" id="D5GHB8"/>
<dbReference type="Proteomes" id="UP000006911">
    <property type="component" value="Unassembled WGS sequence"/>
</dbReference>
<dbReference type="InterPro" id="IPR029058">
    <property type="entry name" value="AB_hydrolase_fold"/>
</dbReference>
<evidence type="ECO:0000313" key="5">
    <source>
        <dbReference type="Proteomes" id="UP000006911"/>
    </source>
</evidence>
<dbReference type="InParanoid" id="D5GHB8"/>
<evidence type="ECO:0000256" key="2">
    <source>
        <dbReference type="SAM" id="MobiDB-lite"/>
    </source>
</evidence>
<evidence type="ECO:0000313" key="4">
    <source>
        <dbReference type="EMBL" id="CAZ83870.1"/>
    </source>
</evidence>
<dbReference type="OMA" id="PLDANHH"/>
<dbReference type="EMBL" id="FN430308">
    <property type="protein sequence ID" value="CAZ83870.1"/>
    <property type="molecule type" value="Genomic_DNA"/>
</dbReference>
<gene>
    <name evidence="4" type="ORF">GSTUM_00007738001</name>
</gene>
<proteinExistence type="inferred from homology"/>
<protein>
    <submittedName>
        <fullName evidence="4">(Perigord truffle) hypothetical protein</fullName>
    </submittedName>
</protein>
<dbReference type="Pfam" id="PF05057">
    <property type="entry name" value="DUF676"/>
    <property type="match status" value="1"/>
</dbReference>
<feature type="compositionally biased region" description="Gly residues" evidence="2">
    <location>
        <begin position="317"/>
        <end position="326"/>
    </location>
</feature>
<name>D5GHB8_TUBMM</name>
<sequence length="326" mass="36238">MPCGAGVRTNPFLLRHVRRERNADTCNSIVAVHGLGSNPKSAWVHKETGNHWLKDCLGTDLQKARILAFNHQSDWEVNTPRETLKGYGNKLLGELEKVRGEEEKNCPVIFIGHSFGGTMIKQALVNAMEQPEMKEMKDCFGGVIFLGTPHGGSSASRIASITALATYWLGSRADLLDFLQPGSLENSDLNKRYLDGYPEIKHCDIYETKSEEFIFHKIHIPMDPVVSRESAVLDRSGGKVMSMDVKHRELNKFQSSSDENYQMVKRVIIKMWEGIKAKERASSDKAAANHQDFLTAPTTARVRSTSSFLDGPTTAGGSRGGWNWGS</sequence>
<dbReference type="KEGG" id="tml:GSTUM_00007738001"/>
<dbReference type="GeneID" id="9182575"/>
<dbReference type="InterPro" id="IPR052374">
    <property type="entry name" value="SERAC1"/>
</dbReference>
<dbReference type="PANTHER" id="PTHR48182">
    <property type="entry name" value="PROTEIN SERAC1"/>
    <property type="match status" value="1"/>
</dbReference>
<dbReference type="eggNOG" id="KOG2029">
    <property type="taxonomic scope" value="Eukaryota"/>
</dbReference>
<organism evidence="4 5">
    <name type="scientific">Tuber melanosporum (strain Mel28)</name>
    <name type="common">Perigord black truffle</name>
    <dbReference type="NCBI Taxonomy" id="656061"/>
    <lineage>
        <taxon>Eukaryota</taxon>
        <taxon>Fungi</taxon>
        <taxon>Dikarya</taxon>
        <taxon>Ascomycota</taxon>
        <taxon>Pezizomycotina</taxon>
        <taxon>Pezizomycetes</taxon>
        <taxon>Pezizales</taxon>
        <taxon>Tuberaceae</taxon>
        <taxon>Tuber</taxon>
    </lineage>
</organism>
<dbReference type="RefSeq" id="XP_002839679.1">
    <property type="nucleotide sequence ID" value="XM_002839633.1"/>
</dbReference>
<dbReference type="HOGENOM" id="CLU_000288_182_1_1"/>
<reference evidence="4 5" key="1">
    <citation type="journal article" date="2010" name="Nature">
        <title>Perigord black truffle genome uncovers evolutionary origins and mechanisms of symbiosis.</title>
        <authorList>
            <person name="Martin F."/>
            <person name="Kohler A."/>
            <person name="Murat C."/>
            <person name="Balestrini R."/>
            <person name="Coutinho P.M."/>
            <person name="Jaillon O."/>
            <person name="Montanini B."/>
            <person name="Morin E."/>
            <person name="Noel B."/>
            <person name="Percudani R."/>
            <person name="Porcel B."/>
            <person name="Rubini A."/>
            <person name="Amicucci A."/>
            <person name="Amselem J."/>
            <person name="Anthouard V."/>
            <person name="Arcioni S."/>
            <person name="Artiguenave F."/>
            <person name="Aury J.M."/>
            <person name="Ballario P."/>
            <person name="Bolchi A."/>
            <person name="Brenna A."/>
            <person name="Brun A."/>
            <person name="Buee M."/>
            <person name="Cantarel B."/>
            <person name="Chevalier G."/>
            <person name="Couloux A."/>
            <person name="Da Silva C."/>
            <person name="Denoeud F."/>
            <person name="Duplessis S."/>
            <person name="Ghignone S."/>
            <person name="Hilselberger B."/>
            <person name="Iotti M."/>
            <person name="Marcais B."/>
            <person name="Mello A."/>
            <person name="Miranda M."/>
            <person name="Pacioni G."/>
            <person name="Quesneville H."/>
            <person name="Riccioni C."/>
            <person name="Ruotolo R."/>
            <person name="Splivallo R."/>
            <person name="Stocchi V."/>
            <person name="Tisserant E."/>
            <person name="Viscomi A.R."/>
            <person name="Zambonelli A."/>
            <person name="Zampieri E."/>
            <person name="Henrissat B."/>
            <person name="Lebrun M.H."/>
            <person name="Paolocci F."/>
            <person name="Bonfante P."/>
            <person name="Ottonello S."/>
            <person name="Wincker P."/>
        </authorList>
    </citation>
    <scope>NUCLEOTIDE SEQUENCE [LARGE SCALE GENOMIC DNA]</scope>
    <source>
        <strain evidence="4 5">Mel28</strain>
    </source>
</reference>
<dbReference type="Gene3D" id="3.40.50.1820">
    <property type="entry name" value="alpha/beta hydrolase"/>
    <property type="match status" value="1"/>
</dbReference>
<comment type="similarity">
    <text evidence="1">Belongs to the putative lipase ROG1 family.</text>
</comment>
<accession>D5GHB8</accession>
<dbReference type="InterPro" id="IPR007751">
    <property type="entry name" value="DUF676_lipase-like"/>
</dbReference>
<evidence type="ECO:0000259" key="3">
    <source>
        <dbReference type="Pfam" id="PF05057"/>
    </source>
</evidence>
<feature type="region of interest" description="Disordered" evidence="2">
    <location>
        <begin position="304"/>
        <end position="326"/>
    </location>
</feature>
<evidence type="ECO:0000256" key="1">
    <source>
        <dbReference type="ARBA" id="ARBA00007920"/>
    </source>
</evidence>
<dbReference type="SUPFAM" id="SSF53474">
    <property type="entry name" value="alpha/beta-Hydrolases"/>
    <property type="match status" value="1"/>
</dbReference>
<dbReference type="PANTHER" id="PTHR48182:SF3">
    <property type="entry name" value="DUF676 DOMAIN-CONTAINING PROTEIN"/>
    <property type="match status" value="1"/>
</dbReference>
<keyword evidence="5" id="KW-1185">Reference proteome</keyword>
<feature type="domain" description="DUF676" evidence="3">
    <location>
        <begin position="29"/>
        <end position="155"/>
    </location>
</feature>